<proteinExistence type="predicted"/>
<dbReference type="EMBL" id="CP133270">
    <property type="protein sequence ID" value="WVX66427.1"/>
    <property type="molecule type" value="Genomic_DNA"/>
</dbReference>
<protein>
    <submittedName>
        <fullName evidence="4">Nucleoside hydrolase</fullName>
    </submittedName>
</protein>
<dbReference type="SUPFAM" id="SSF53590">
    <property type="entry name" value="Nucleoside hydrolase"/>
    <property type="match status" value="1"/>
</dbReference>
<organism evidence="4 5">
    <name type="scientific">Candidatus Bealeia paramacronuclearis</name>
    <dbReference type="NCBI Taxonomy" id="1921001"/>
    <lineage>
        <taxon>Bacteria</taxon>
        <taxon>Pseudomonadati</taxon>
        <taxon>Pseudomonadota</taxon>
        <taxon>Alphaproteobacteria</taxon>
        <taxon>Holosporales</taxon>
        <taxon>Holosporaceae</taxon>
        <taxon>Candidatus Bealeia</taxon>
    </lineage>
</organism>
<dbReference type="Pfam" id="PF01156">
    <property type="entry name" value="IU_nuc_hydro"/>
    <property type="match status" value="1"/>
</dbReference>
<dbReference type="Proteomes" id="UP001330434">
    <property type="component" value="Chromosome"/>
</dbReference>
<dbReference type="InterPro" id="IPR023186">
    <property type="entry name" value="IUNH"/>
</dbReference>
<keyword evidence="1 4" id="KW-0378">Hydrolase</keyword>
<dbReference type="InterPro" id="IPR001910">
    <property type="entry name" value="Inosine/uridine_hydrolase_dom"/>
</dbReference>
<evidence type="ECO:0000256" key="1">
    <source>
        <dbReference type="ARBA" id="ARBA00022801"/>
    </source>
</evidence>
<accession>A0ABZ2C2G1</accession>
<feature type="domain" description="Inosine/uridine-preferring nucleoside hydrolase" evidence="3">
    <location>
        <begin position="5"/>
        <end position="311"/>
    </location>
</feature>
<dbReference type="RefSeq" id="WP_331255298.1">
    <property type="nucleotide sequence ID" value="NZ_CP133270.1"/>
</dbReference>
<dbReference type="CDD" id="cd02651">
    <property type="entry name" value="nuc_hydro_IU_UC_XIUA"/>
    <property type="match status" value="1"/>
</dbReference>
<gene>
    <name evidence="4" type="ORF">Bealeia1_00605</name>
</gene>
<dbReference type="InterPro" id="IPR036452">
    <property type="entry name" value="Ribo_hydro-like"/>
</dbReference>
<dbReference type="PANTHER" id="PTHR12304:SF4">
    <property type="entry name" value="URIDINE NUCLEOSIDASE"/>
    <property type="match status" value="1"/>
</dbReference>
<evidence type="ECO:0000313" key="4">
    <source>
        <dbReference type="EMBL" id="WVX66427.1"/>
    </source>
</evidence>
<reference evidence="4 5" key="1">
    <citation type="journal article" date="2024" name="Environ. Microbiol.">
        <title>Novel evolutionary insights on the interactions of the Holosporales (Alphaproteobacteria) with eukaryotic hosts from comparative genomics.</title>
        <authorList>
            <person name="Giovannini M."/>
            <person name="Petroni G."/>
            <person name="Castelli M."/>
        </authorList>
    </citation>
    <scope>NUCLEOTIDE SEQUENCE [LARGE SCALE GENOMIC DNA]</scope>
    <source>
        <strain evidence="4 5">US_Bl 15I1</strain>
    </source>
</reference>
<dbReference type="Gene3D" id="3.90.245.10">
    <property type="entry name" value="Ribonucleoside hydrolase-like"/>
    <property type="match status" value="1"/>
</dbReference>
<sequence length="332" mass="35991">MTQKIIIDCDPGVDDAVAILMALTSPEVEVLGVTTNVGNVSLYKTQLNARRVCEVAGRLDMKVFAGCPRSLFNRFAPESVEDTAYTAADIHGESGLGGSKLPAPTMPLQDEHAVNFIIRTLENSTGDIIMVCTGALTNMATALIMSPQIAAKIQKIVLMGGAIGLGNITPAAEYNFYCDPEAAHVVFTSKIPIVMFGLDVTRQTEFDKKWVDEIEALNSPVAQALVDILSDAFKPGAYAEPGTKGTGKVLHDVNCIAYLINPSLYEGRNVYVEIDTSDTINSGRSTVDWWNKIGKEPNALVMNKVKHEAFFALLTERISRYPKFQKSANGTL</sequence>
<evidence type="ECO:0000259" key="3">
    <source>
        <dbReference type="Pfam" id="PF01156"/>
    </source>
</evidence>
<name>A0ABZ2C2G1_9PROT</name>
<keyword evidence="5" id="KW-1185">Reference proteome</keyword>
<dbReference type="PROSITE" id="PS01247">
    <property type="entry name" value="IUNH"/>
    <property type="match status" value="1"/>
</dbReference>
<keyword evidence="2" id="KW-0326">Glycosidase</keyword>
<evidence type="ECO:0000313" key="5">
    <source>
        <dbReference type="Proteomes" id="UP001330434"/>
    </source>
</evidence>
<dbReference type="GO" id="GO:0016787">
    <property type="term" value="F:hydrolase activity"/>
    <property type="evidence" value="ECO:0007669"/>
    <property type="project" value="UniProtKB-KW"/>
</dbReference>
<dbReference type="PANTHER" id="PTHR12304">
    <property type="entry name" value="INOSINE-URIDINE PREFERRING NUCLEOSIDE HYDROLASE"/>
    <property type="match status" value="1"/>
</dbReference>
<dbReference type="InterPro" id="IPR015910">
    <property type="entry name" value="I/U_nuclsd_hydro_CS"/>
</dbReference>
<evidence type="ECO:0000256" key="2">
    <source>
        <dbReference type="ARBA" id="ARBA00023295"/>
    </source>
</evidence>